<dbReference type="InterPro" id="IPR035906">
    <property type="entry name" value="MetI-like_sf"/>
</dbReference>
<evidence type="ECO:0000313" key="10">
    <source>
        <dbReference type="EMBL" id="AKC95917.1"/>
    </source>
</evidence>
<dbReference type="InterPro" id="IPR000515">
    <property type="entry name" value="MetI-like"/>
</dbReference>
<evidence type="ECO:0000313" key="11">
    <source>
        <dbReference type="Proteomes" id="UP000033103"/>
    </source>
</evidence>
<keyword evidence="5 8" id="KW-0812">Transmembrane</keyword>
<accession>A0A0E3ZBP3</accession>
<dbReference type="InterPro" id="IPR005672">
    <property type="entry name" value="Phosphate_PstA"/>
</dbReference>
<dbReference type="Proteomes" id="UP000033103">
    <property type="component" value="Chromosome"/>
</dbReference>
<keyword evidence="7 8" id="KW-0472">Membrane</keyword>
<evidence type="ECO:0000256" key="2">
    <source>
        <dbReference type="ARBA" id="ARBA00007069"/>
    </source>
</evidence>
<dbReference type="KEGG" id="sns:VC03_05425"/>
<dbReference type="SUPFAM" id="SSF161098">
    <property type="entry name" value="MetI-like"/>
    <property type="match status" value="1"/>
</dbReference>
<organism evidence="10 11">
    <name type="scientific">Sneathia vaginalis</name>
    <dbReference type="NCBI Taxonomy" id="187101"/>
    <lineage>
        <taxon>Bacteria</taxon>
        <taxon>Fusobacteriati</taxon>
        <taxon>Fusobacteriota</taxon>
        <taxon>Fusobacteriia</taxon>
        <taxon>Fusobacteriales</taxon>
        <taxon>Leptotrichiaceae</taxon>
        <taxon>Sneathia</taxon>
    </lineage>
</organism>
<gene>
    <name evidence="10" type="ORF">VC03_05425</name>
</gene>
<dbReference type="AlphaFoldDB" id="A0A0E3ZBP3"/>
<dbReference type="NCBIfam" id="TIGR00974">
    <property type="entry name" value="3a0107s02c"/>
    <property type="match status" value="1"/>
</dbReference>
<dbReference type="GO" id="GO:0005315">
    <property type="term" value="F:phosphate transmembrane transporter activity"/>
    <property type="evidence" value="ECO:0007669"/>
    <property type="project" value="InterPro"/>
</dbReference>
<feature type="transmembrane region" description="Helical" evidence="8">
    <location>
        <begin position="243"/>
        <end position="261"/>
    </location>
</feature>
<evidence type="ECO:0000256" key="6">
    <source>
        <dbReference type="ARBA" id="ARBA00022989"/>
    </source>
</evidence>
<feature type="domain" description="ABC transmembrane type-1" evidence="9">
    <location>
        <begin position="58"/>
        <end position="261"/>
    </location>
</feature>
<feature type="transmembrane region" description="Helical" evidence="8">
    <location>
        <begin position="96"/>
        <end position="120"/>
    </location>
</feature>
<dbReference type="RefSeq" id="WP_046329021.1">
    <property type="nucleotide sequence ID" value="NZ_CP011280.1"/>
</dbReference>
<keyword evidence="11" id="KW-1185">Reference proteome</keyword>
<feature type="transmembrane region" description="Helical" evidence="8">
    <location>
        <begin position="175"/>
        <end position="199"/>
    </location>
</feature>
<feature type="transmembrane region" description="Helical" evidence="8">
    <location>
        <begin position="55"/>
        <end position="84"/>
    </location>
</feature>
<dbReference type="OrthoDB" id="9785113at2"/>
<keyword evidence="3" id="KW-0813">Transport</keyword>
<dbReference type="GO" id="GO:0005886">
    <property type="term" value="C:plasma membrane"/>
    <property type="evidence" value="ECO:0007669"/>
    <property type="project" value="UniProtKB-SubCell"/>
</dbReference>
<dbReference type="CDD" id="cd06261">
    <property type="entry name" value="TM_PBP2"/>
    <property type="match status" value="1"/>
</dbReference>
<feature type="transmembrane region" description="Helical" evidence="8">
    <location>
        <begin position="12"/>
        <end position="35"/>
    </location>
</feature>
<proteinExistence type="inferred from homology"/>
<evidence type="ECO:0000256" key="1">
    <source>
        <dbReference type="ARBA" id="ARBA00004651"/>
    </source>
</evidence>
<dbReference type="PANTHER" id="PTHR43470:SF3">
    <property type="entry name" value="PHOSPHATE TRANSPORT SYSTEM PERMEASE PROTEIN PSTA-RELATED"/>
    <property type="match status" value="1"/>
</dbReference>
<protein>
    <recommendedName>
        <fullName evidence="8">Phosphate transport system permease protein PstA</fullName>
    </recommendedName>
</protein>
<evidence type="ECO:0000259" key="9">
    <source>
        <dbReference type="PROSITE" id="PS50928"/>
    </source>
</evidence>
<dbReference type="STRING" id="187101.VC03_05425"/>
<comment type="subcellular location">
    <subcellularLocation>
        <location evidence="1 8">Cell membrane</location>
        <topology evidence="1 8">Multi-pass membrane protein</topology>
    </subcellularLocation>
</comment>
<evidence type="ECO:0000256" key="5">
    <source>
        <dbReference type="ARBA" id="ARBA00022692"/>
    </source>
</evidence>
<keyword evidence="4 8" id="KW-1003">Cell membrane</keyword>
<evidence type="ECO:0000256" key="3">
    <source>
        <dbReference type="ARBA" id="ARBA00022448"/>
    </source>
</evidence>
<name>A0A0E3ZBP3_9FUSO</name>
<dbReference type="PANTHER" id="PTHR43470">
    <property type="entry name" value="PHOSPHATE TRANSPORT SYSTEM PERMEASE PROTEIN PSTA-RELATED"/>
    <property type="match status" value="1"/>
</dbReference>
<dbReference type="Gene3D" id="1.10.3720.10">
    <property type="entry name" value="MetI-like"/>
    <property type="match status" value="1"/>
</dbReference>
<dbReference type="GO" id="GO:0035435">
    <property type="term" value="P:phosphate ion transmembrane transport"/>
    <property type="evidence" value="ECO:0007669"/>
    <property type="project" value="InterPro"/>
</dbReference>
<feature type="transmembrane region" description="Helical" evidence="8">
    <location>
        <begin position="126"/>
        <end position="145"/>
    </location>
</feature>
<dbReference type="PROSITE" id="PS50928">
    <property type="entry name" value="ABC_TM1"/>
    <property type="match status" value="1"/>
</dbReference>
<dbReference type="Pfam" id="PF00528">
    <property type="entry name" value="BPD_transp_1"/>
    <property type="match status" value="1"/>
</dbReference>
<comment type="similarity">
    <text evidence="2 8">Belongs to the binding-protein-dependent transport system permease family. CysTW subfamily.</text>
</comment>
<reference evidence="10 11" key="1">
    <citation type="journal article" date="2012" name="BMC Genomics">
        <title>Genomic sequence analysis and characterization of Sneathia amnii sp. nov.</title>
        <authorList>
            <consortium name="Vaginal Microbiome Consortium (additional members)"/>
            <person name="Harwich M.D.Jr."/>
            <person name="Serrano M.G."/>
            <person name="Fettweis J.M."/>
            <person name="Alves J.M."/>
            <person name="Reimers M.A."/>
            <person name="Buck G.A."/>
            <person name="Jefferson K.K."/>
        </authorList>
    </citation>
    <scope>NUCLEOTIDE SEQUENCE [LARGE SCALE GENOMIC DNA]</scope>
    <source>
        <strain evidence="10 11">SN35</strain>
    </source>
</reference>
<evidence type="ECO:0000256" key="7">
    <source>
        <dbReference type="ARBA" id="ARBA00023136"/>
    </source>
</evidence>
<dbReference type="EMBL" id="CP011280">
    <property type="protein sequence ID" value="AKC95917.1"/>
    <property type="molecule type" value="Genomic_DNA"/>
</dbReference>
<sequence length="271" mass="29399">MKIKDYLFKFFVYSSALLAFGMFVFLIMYIVINGIKNIDLSIFSINYTSENSSIFPSFVSTIAIIILTLMFSIPFGIGSAIYLTEYANKRNRIIQLISITTQTLAGIPSIVYGLFGMLFFVTKLKLGFSIISGSLTLAIMILPIIMETTENALNSVPDSYRQGAFGLGAGKLRTVFSIVLPASMPGILSGIILSIGRIIGESAALIYTAGTVAQLPKSIFSSSRTLAVHVYSLSSEGLHTDKAYATAFILLILILGINLLAKKITNNLKKG</sequence>
<evidence type="ECO:0000256" key="8">
    <source>
        <dbReference type="RuleBase" id="RU363043"/>
    </source>
</evidence>
<evidence type="ECO:0000256" key="4">
    <source>
        <dbReference type="ARBA" id="ARBA00022475"/>
    </source>
</evidence>
<keyword evidence="6 8" id="KW-1133">Transmembrane helix</keyword>
<dbReference type="HOGENOM" id="CLU_033621_2_2_0"/>
<dbReference type="PATRIC" id="fig|1069640.6.peg.1076"/>